<evidence type="ECO:0000256" key="1">
    <source>
        <dbReference type="ARBA" id="ARBA00004141"/>
    </source>
</evidence>
<reference evidence="7 8" key="1">
    <citation type="submission" date="2022-03" db="EMBL/GenBank/DDBJ databases">
        <title>Luteimonas soily sp. nov., a novel bacterium isolated from the soil.</title>
        <authorList>
            <person name="Zhang X."/>
        </authorList>
    </citation>
    <scope>NUCLEOTIDE SEQUENCE [LARGE SCALE GENOMIC DNA]</scope>
    <source>
        <strain evidence="7 8">50</strain>
    </source>
</reference>
<proteinExistence type="predicted"/>
<feature type="transmembrane region" description="Helical" evidence="5">
    <location>
        <begin position="104"/>
        <end position="126"/>
    </location>
</feature>
<evidence type="ECO:0000313" key="8">
    <source>
        <dbReference type="Proteomes" id="UP001165423"/>
    </source>
</evidence>
<keyword evidence="4 5" id="KW-0472">Membrane</keyword>
<organism evidence="7 8">
    <name type="scientific">Cognatiluteimonas sedimenti</name>
    <dbReference type="NCBI Taxonomy" id="2927791"/>
    <lineage>
        <taxon>Bacteria</taxon>
        <taxon>Pseudomonadati</taxon>
        <taxon>Pseudomonadota</taxon>
        <taxon>Gammaproteobacteria</taxon>
        <taxon>Lysobacterales</taxon>
        <taxon>Lysobacteraceae</taxon>
        <taxon>Cognatiluteimonas</taxon>
    </lineage>
</organism>
<dbReference type="SUPFAM" id="SSF103481">
    <property type="entry name" value="Multidrug resistance efflux transporter EmrE"/>
    <property type="match status" value="2"/>
</dbReference>
<dbReference type="PANTHER" id="PTHR22911">
    <property type="entry name" value="ACYL-MALONYL CONDENSING ENZYME-RELATED"/>
    <property type="match status" value="1"/>
</dbReference>
<keyword evidence="2 5" id="KW-0812">Transmembrane</keyword>
<evidence type="ECO:0000256" key="5">
    <source>
        <dbReference type="SAM" id="Phobius"/>
    </source>
</evidence>
<feature type="transmembrane region" description="Helical" evidence="5">
    <location>
        <begin position="133"/>
        <end position="151"/>
    </location>
</feature>
<feature type="transmembrane region" description="Helical" evidence="5">
    <location>
        <begin position="157"/>
        <end position="176"/>
    </location>
</feature>
<accession>A0ABT0A0D0</accession>
<feature type="domain" description="EamA" evidence="6">
    <location>
        <begin position="18"/>
        <end position="148"/>
    </location>
</feature>
<keyword evidence="8" id="KW-1185">Reference proteome</keyword>
<evidence type="ECO:0000313" key="7">
    <source>
        <dbReference type="EMBL" id="MCJ0824408.1"/>
    </source>
</evidence>
<evidence type="ECO:0000259" key="6">
    <source>
        <dbReference type="Pfam" id="PF00892"/>
    </source>
</evidence>
<dbReference type="Pfam" id="PF00892">
    <property type="entry name" value="EamA"/>
    <property type="match status" value="2"/>
</dbReference>
<dbReference type="InterPro" id="IPR000620">
    <property type="entry name" value="EamA_dom"/>
</dbReference>
<dbReference type="EMBL" id="JALGCL010000001">
    <property type="protein sequence ID" value="MCJ0824408.1"/>
    <property type="molecule type" value="Genomic_DNA"/>
</dbReference>
<dbReference type="Proteomes" id="UP001165423">
    <property type="component" value="Unassembled WGS sequence"/>
</dbReference>
<feature type="transmembrane region" description="Helical" evidence="5">
    <location>
        <begin position="270"/>
        <end position="287"/>
    </location>
</feature>
<feature type="transmembrane region" description="Helical" evidence="5">
    <location>
        <begin position="188"/>
        <end position="210"/>
    </location>
</feature>
<feature type="transmembrane region" description="Helical" evidence="5">
    <location>
        <begin position="48"/>
        <end position="68"/>
    </location>
</feature>
<comment type="subcellular location">
    <subcellularLocation>
        <location evidence="1">Membrane</location>
        <topology evidence="1">Multi-pass membrane protein</topology>
    </subcellularLocation>
</comment>
<evidence type="ECO:0000256" key="4">
    <source>
        <dbReference type="ARBA" id="ARBA00023136"/>
    </source>
</evidence>
<feature type="domain" description="EamA" evidence="6">
    <location>
        <begin position="158"/>
        <end position="282"/>
    </location>
</feature>
<dbReference type="InterPro" id="IPR037185">
    <property type="entry name" value="EmrE-like"/>
</dbReference>
<feature type="transmembrane region" description="Helical" evidence="5">
    <location>
        <begin position="216"/>
        <end position="233"/>
    </location>
</feature>
<dbReference type="PANTHER" id="PTHR22911:SF6">
    <property type="entry name" value="SOLUTE CARRIER FAMILY 35 MEMBER G1"/>
    <property type="match status" value="1"/>
</dbReference>
<evidence type="ECO:0000256" key="2">
    <source>
        <dbReference type="ARBA" id="ARBA00022692"/>
    </source>
</evidence>
<comment type="caution">
    <text evidence="7">The sequence shown here is derived from an EMBL/GenBank/DDBJ whole genome shotgun (WGS) entry which is preliminary data.</text>
</comment>
<feature type="transmembrane region" description="Helical" evidence="5">
    <location>
        <begin position="15"/>
        <end position="36"/>
    </location>
</feature>
<name>A0ABT0A0D0_9GAMM</name>
<evidence type="ECO:0000256" key="3">
    <source>
        <dbReference type="ARBA" id="ARBA00022989"/>
    </source>
</evidence>
<gene>
    <name evidence="7" type="ORF">MQC88_00270</name>
</gene>
<keyword evidence="3 5" id="KW-1133">Transmembrane helix</keyword>
<feature type="transmembrane region" description="Helical" evidence="5">
    <location>
        <begin position="80"/>
        <end position="98"/>
    </location>
</feature>
<feature type="transmembrane region" description="Helical" evidence="5">
    <location>
        <begin position="245"/>
        <end position="264"/>
    </location>
</feature>
<protein>
    <submittedName>
        <fullName evidence="7">DMT family transporter</fullName>
    </submittedName>
</protein>
<sequence length="310" mass="33589">MVSPPVPAAPQPAPFVRAAALMLASTLFFGLMAVTIRLASATLSTFEIAFFRNLFGLAALMPFLHRGGAAVFRTRQLPRYFVRSAIGIGSMLCGFWAIGHLPMAQAISLSYSTPLFVTIAAVFWLGEVVRRRRWTAVILGFIGVLVIVRPGTEGFSAGSLVAVAAAVLSSIVAIQIKQLSRVDPPDTIVFYTYVFWVPLSLLPALFAWTWPQGIDWLWLLAIGVFGTGGQLFWTRALKLGEVSALTPISFMQLPLVTGLAWLLFDETISHWTIAGAAIIFGANLYIAHREAQLSLRAQTTAPVEAAKPGE</sequence>
<dbReference type="RefSeq" id="WP_243318119.1">
    <property type="nucleotide sequence ID" value="NZ_JALGCL010000001.1"/>
</dbReference>